<protein>
    <submittedName>
        <fullName evidence="2">Uncharacterized protein</fullName>
    </submittedName>
</protein>
<dbReference type="AlphaFoldDB" id="A0A2C6AXW4"/>
<organism evidence="2 3">
    <name type="scientific">Fusobacterium nucleatum subsp. polymorphum</name>
    <name type="common">Fusobacterium polymorphum</name>
    <dbReference type="NCBI Taxonomy" id="76857"/>
    <lineage>
        <taxon>Bacteria</taxon>
        <taxon>Fusobacteriati</taxon>
        <taxon>Fusobacteriota</taxon>
        <taxon>Fusobacteriia</taxon>
        <taxon>Fusobacteriales</taxon>
        <taxon>Fusobacteriaceae</taxon>
        <taxon>Fusobacterium</taxon>
    </lineage>
</organism>
<evidence type="ECO:0000313" key="2">
    <source>
        <dbReference type="EMBL" id="PHH96872.1"/>
    </source>
</evidence>
<comment type="caution">
    <text evidence="2">The sequence shown here is derived from an EMBL/GenBank/DDBJ whole genome shotgun (WGS) entry which is preliminary data.</text>
</comment>
<evidence type="ECO:0000313" key="3">
    <source>
        <dbReference type="Proteomes" id="UP000225199"/>
    </source>
</evidence>
<keyword evidence="1" id="KW-0812">Transmembrane</keyword>
<dbReference type="Proteomes" id="UP000225199">
    <property type="component" value="Unassembled WGS sequence"/>
</dbReference>
<sequence>MKKIFYKYYKIVLFVLLLLFFPYFFDKIIMNKFITNWDLHDWAGFLGAYVGGFITLSGIWWQVTREEKQKEKDEKIGLLKTILYYLKQNIKDRELKEYYFYSLSSYKIIEKIILQNYDKYKLIEINKDFLYSNLKEIFKLENAENIVEIADEITKYNVLYNELISEIISKTREIILKELKGLDKNFEANIKILESISNLLNFLTLIFSSSFGLKRSLDIVKQKAKEIVESYKEKNKTIQYENFNENQLENEWENLVEELTRDYETANYKDIYWKLSLLIDHVISDIKFEISSKILQINEISKARKIEEKEQKRLEKLIQFLDFFKNKLEYHNLIRDKLSIYSRIEELREKIENQIEKLK</sequence>
<keyword evidence="1" id="KW-0472">Membrane</keyword>
<feature type="transmembrane region" description="Helical" evidence="1">
    <location>
        <begin position="42"/>
        <end position="63"/>
    </location>
</feature>
<proteinExistence type="predicted"/>
<gene>
    <name evidence="2" type="ORF">CA840_05810</name>
</gene>
<keyword evidence="1" id="KW-1133">Transmembrane helix</keyword>
<accession>A0A2C6AXW4</accession>
<reference evidence="2 3" key="1">
    <citation type="submission" date="2017-06" db="EMBL/GenBank/DDBJ databases">
        <title>Draft genome sequence of Fusobacterium nucleatum subsp. polymorphum KCOM 1002 (=ChDC F175).</title>
        <authorList>
            <person name="Kook J.-K."/>
            <person name="Park S.-N."/>
            <person name="Lim Y.K."/>
            <person name="Roh H."/>
        </authorList>
    </citation>
    <scope>NUCLEOTIDE SEQUENCE [LARGE SCALE GENOMIC DNA]</scope>
    <source>
        <strain evidence="3">KCOM 1002 (ChDC F175)</strain>
    </source>
</reference>
<name>A0A2C6AXW4_FUSNP</name>
<dbReference type="EMBL" id="NIRJ01000001">
    <property type="protein sequence ID" value="PHH96872.1"/>
    <property type="molecule type" value="Genomic_DNA"/>
</dbReference>
<evidence type="ECO:0000256" key="1">
    <source>
        <dbReference type="SAM" id="Phobius"/>
    </source>
</evidence>
<dbReference type="RefSeq" id="WP_098978814.1">
    <property type="nucleotide sequence ID" value="NZ_NIRJ01000001.1"/>
</dbReference>